<dbReference type="GO" id="GO:0006313">
    <property type="term" value="P:DNA transposition"/>
    <property type="evidence" value="ECO:0007669"/>
    <property type="project" value="InterPro"/>
</dbReference>
<dbReference type="Gene3D" id="3.30.420.10">
    <property type="entry name" value="Ribonuclease H-like superfamily/Ribonuclease H"/>
    <property type="match status" value="1"/>
</dbReference>
<dbReference type="GO" id="GO:0015074">
    <property type="term" value="P:DNA integration"/>
    <property type="evidence" value="ECO:0007669"/>
    <property type="project" value="InterPro"/>
</dbReference>
<dbReference type="EMBL" id="GDHF01011290">
    <property type="protein sequence ID" value="JAI41024.1"/>
    <property type="molecule type" value="Transcribed_RNA"/>
</dbReference>
<dbReference type="GO" id="GO:0003677">
    <property type="term" value="F:DNA binding"/>
    <property type="evidence" value="ECO:0007669"/>
    <property type="project" value="InterPro"/>
</dbReference>
<dbReference type="PANTHER" id="PTHR23022:SF134">
    <property type="entry name" value="TRANSPOSABLE ELEMENT TC1 TRANSPOSASE"/>
    <property type="match status" value="1"/>
</dbReference>
<proteinExistence type="predicted"/>
<feature type="domain" description="Transposase Tc1-like" evidence="2">
    <location>
        <begin position="63"/>
        <end position="130"/>
    </location>
</feature>
<evidence type="ECO:0000259" key="3">
    <source>
        <dbReference type="Pfam" id="PF13358"/>
    </source>
</evidence>
<dbReference type="InterPro" id="IPR038717">
    <property type="entry name" value="Tc1-like_DDE_dom"/>
</dbReference>
<dbReference type="AlphaFoldDB" id="A0A0K8VQ61"/>
<dbReference type="InterPro" id="IPR052338">
    <property type="entry name" value="Transposase_5"/>
</dbReference>
<dbReference type="Pfam" id="PF13358">
    <property type="entry name" value="DDE_3"/>
    <property type="match status" value="1"/>
</dbReference>
<dbReference type="GO" id="GO:0005634">
    <property type="term" value="C:nucleus"/>
    <property type="evidence" value="ECO:0007669"/>
    <property type="project" value="UniProtKB-SubCell"/>
</dbReference>
<name>A0A0K8VQ61_BACLA</name>
<dbReference type="Gene3D" id="1.10.10.60">
    <property type="entry name" value="Homeodomain-like"/>
    <property type="match status" value="1"/>
</dbReference>
<dbReference type="InterPro" id="IPR009057">
    <property type="entry name" value="Homeodomain-like_sf"/>
</dbReference>
<dbReference type="Pfam" id="PF01498">
    <property type="entry name" value="HTH_Tnp_Tc3_2"/>
    <property type="match status" value="1"/>
</dbReference>
<dbReference type="PANTHER" id="PTHR23022">
    <property type="entry name" value="TRANSPOSABLE ELEMENT-RELATED"/>
    <property type="match status" value="1"/>
</dbReference>
<dbReference type="InterPro" id="IPR002492">
    <property type="entry name" value="Transposase_Tc1-like"/>
</dbReference>
<evidence type="ECO:0000256" key="1">
    <source>
        <dbReference type="ARBA" id="ARBA00004123"/>
    </source>
</evidence>
<gene>
    <name evidence="4" type="primary">TCB1_77</name>
    <name evidence="4" type="ORF">c1_g1_i3</name>
</gene>
<dbReference type="SUPFAM" id="SSF46689">
    <property type="entry name" value="Homeodomain-like"/>
    <property type="match status" value="1"/>
</dbReference>
<evidence type="ECO:0000259" key="2">
    <source>
        <dbReference type="Pfam" id="PF01498"/>
    </source>
</evidence>
<evidence type="ECO:0000313" key="4">
    <source>
        <dbReference type="EMBL" id="JAI41024.1"/>
    </source>
</evidence>
<comment type="subcellular location">
    <subcellularLocation>
        <location evidence="1">Nucleus</location>
    </subcellularLocation>
</comment>
<dbReference type="InterPro" id="IPR036397">
    <property type="entry name" value="RNaseH_sf"/>
</dbReference>
<organism evidence="4">
    <name type="scientific">Bactrocera latifrons</name>
    <name type="common">Malaysian fruit fly</name>
    <name type="synonym">Chaetodacus latifrons</name>
    <dbReference type="NCBI Taxonomy" id="174628"/>
    <lineage>
        <taxon>Eukaryota</taxon>
        <taxon>Metazoa</taxon>
        <taxon>Ecdysozoa</taxon>
        <taxon>Arthropoda</taxon>
        <taxon>Hexapoda</taxon>
        <taxon>Insecta</taxon>
        <taxon>Pterygota</taxon>
        <taxon>Neoptera</taxon>
        <taxon>Endopterygota</taxon>
        <taxon>Diptera</taxon>
        <taxon>Brachycera</taxon>
        <taxon>Muscomorpha</taxon>
        <taxon>Tephritoidea</taxon>
        <taxon>Tephritidae</taxon>
        <taxon>Bactrocera</taxon>
        <taxon>Bactrocera</taxon>
    </lineage>
</organism>
<protein>
    <submittedName>
        <fullName evidence="4">Transposable element Tcb1 transposase</fullName>
    </submittedName>
</protein>
<feature type="domain" description="Tc1-like transposase DDE" evidence="3">
    <location>
        <begin position="138"/>
        <end position="287"/>
    </location>
</feature>
<accession>A0A0K8VQ61</accession>
<sequence>MGRAKHCTEEEKNVIINLRKKGNSMSKIADRVKCSKKKVFTALHSVKKPETRGRKRKMTAADDRRLIRHCKANPFLSSGELQVQLSLNVSTRTIRYRLADAKLPARTPRKVPLLSLKNKNNRLAFARKHLFRQNWKNVLWSDETKINMFGSDGKQYVRRPTNTAFDPKYTRKTVKHSGGSIMVWGCFSEDGVGPIFWIKNKMCAVDYVNILQTIMLPYAKEEIPIRWEFMQDNDPKHASKLVKQWFKKERVQVMEWPSQSPDLNPIEHLWADLKKRIGPFKASNKDELWAQIQKSWNSIPKSVCSNLVHSMHRRCEEVMRQGGGSTRY</sequence>
<reference evidence="4" key="1">
    <citation type="submission" date="2015-06" db="EMBL/GenBank/DDBJ databases">
        <authorList>
            <person name="Hoefler B.C."/>
            <person name="Straight P.D."/>
        </authorList>
    </citation>
    <scope>NUCLEOTIDE SEQUENCE</scope>
</reference>